<accession>E2A989</accession>
<evidence type="ECO:0000256" key="1">
    <source>
        <dbReference type="SAM" id="MobiDB-lite"/>
    </source>
</evidence>
<organism evidence="3">
    <name type="scientific">Camponotus floridanus</name>
    <name type="common">Florida carpenter ant</name>
    <dbReference type="NCBI Taxonomy" id="104421"/>
    <lineage>
        <taxon>Eukaryota</taxon>
        <taxon>Metazoa</taxon>
        <taxon>Ecdysozoa</taxon>
        <taxon>Arthropoda</taxon>
        <taxon>Hexapoda</taxon>
        <taxon>Insecta</taxon>
        <taxon>Pterygota</taxon>
        <taxon>Neoptera</taxon>
        <taxon>Endopterygota</taxon>
        <taxon>Hymenoptera</taxon>
        <taxon>Apocrita</taxon>
        <taxon>Aculeata</taxon>
        <taxon>Formicoidea</taxon>
        <taxon>Formicidae</taxon>
        <taxon>Formicinae</taxon>
        <taxon>Camponotus</taxon>
    </lineage>
</organism>
<evidence type="ECO:0000313" key="2">
    <source>
        <dbReference type="EMBL" id="EFN70000.1"/>
    </source>
</evidence>
<feature type="compositionally biased region" description="Basic and acidic residues" evidence="1">
    <location>
        <begin position="1"/>
        <end position="88"/>
    </location>
</feature>
<dbReference type="EMBL" id="GL437728">
    <property type="protein sequence ID" value="EFN70000.1"/>
    <property type="molecule type" value="Genomic_DNA"/>
</dbReference>
<sequence>MMKMMEEKVVSGLERREETESNRSEVRKEEKDVEAGKKKAEGRKIVKEEGCEQEAGRKVEEPSSGKKGAVERRRGGRGESEQRERAQEKGQGGAKEGRKNQIEKGRRKEKS</sequence>
<dbReference type="InParanoid" id="E2A989"/>
<feature type="compositionally biased region" description="Basic and acidic residues" evidence="1">
    <location>
        <begin position="95"/>
        <end position="111"/>
    </location>
</feature>
<name>E2A989_CAMFO</name>
<dbReference type="Proteomes" id="UP000000311">
    <property type="component" value="Unassembled WGS sequence"/>
</dbReference>
<dbReference type="AlphaFoldDB" id="E2A989"/>
<reference evidence="2 3" key="1">
    <citation type="journal article" date="2010" name="Science">
        <title>Genomic comparison of the ants Camponotus floridanus and Harpegnathos saltator.</title>
        <authorList>
            <person name="Bonasio R."/>
            <person name="Zhang G."/>
            <person name="Ye C."/>
            <person name="Mutti N.S."/>
            <person name="Fang X."/>
            <person name="Qin N."/>
            <person name="Donahue G."/>
            <person name="Yang P."/>
            <person name="Li Q."/>
            <person name="Li C."/>
            <person name="Zhang P."/>
            <person name="Huang Z."/>
            <person name="Berger S.L."/>
            <person name="Reinberg D."/>
            <person name="Wang J."/>
            <person name="Liebig J."/>
        </authorList>
    </citation>
    <scope>NUCLEOTIDE SEQUENCE [LARGE SCALE GENOMIC DNA]</scope>
    <source>
        <strain evidence="3">C129</strain>
    </source>
</reference>
<evidence type="ECO:0000313" key="3">
    <source>
        <dbReference type="Proteomes" id="UP000000311"/>
    </source>
</evidence>
<proteinExistence type="predicted"/>
<protein>
    <submittedName>
        <fullName evidence="2">Uncharacterized protein</fullName>
    </submittedName>
</protein>
<feature type="region of interest" description="Disordered" evidence="1">
    <location>
        <begin position="1"/>
        <end position="111"/>
    </location>
</feature>
<keyword evidence="3" id="KW-1185">Reference proteome</keyword>
<gene>
    <name evidence="2" type="ORF">EAG_13598</name>
</gene>